<keyword evidence="1" id="KW-0812">Transmembrane</keyword>
<feature type="transmembrane region" description="Helical" evidence="1">
    <location>
        <begin position="26"/>
        <end position="43"/>
    </location>
</feature>
<sequence length="76" mass="8859">MRWWLWQKSDSVPYNVFPAMMMSKNAYIVVNWLIFLPKSYVLCRIKRGGALRNAVTDNGICVMHCVYRKDSAKTGK</sequence>
<keyword evidence="1" id="KW-0472">Membrane</keyword>
<evidence type="ECO:0000313" key="2">
    <source>
        <dbReference type="EMBL" id="MBF4103090.1"/>
    </source>
</evidence>
<dbReference type="EMBL" id="JADION010000053">
    <property type="protein sequence ID" value="MBF4103090.1"/>
    <property type="molecule type" value="Genomic_DNA"/>
</dbReference>
<keyword evidence="1" id="KW-1133">Transmembrane helix</keyword>
<evidence type="ECO:0000256" key="1">
    <source>
        <dbReference type="SAM" id="Phobius"/>
    </source>
</evidence>
<accession>A0A930UTL3</accession>
<gene>
    <name evidence="2" type="ORF">INT80_14350</name>
</gene>
<proteinExistence type="predicted"/>
<protein>
    <submittedName>
        <fullName evidence="2">Uncharacterized protein</fullName>
    </submittedName>
</protein>
<organism evidence="2">
    <name type="scientific">Gallibacterium anatis</name>
    <dbReference type="NCBI Taxonomy" id="750"/>
    <lineage>
        <taxon>Bacteria</taxon>
        <taxon>Pseudomonadati</taxon>
        <taxon>Pseudomonadota</taxon>
        <taxon>Gammaproteobacteria</taxon>
        <taxon>Pasteurellales</taxon>
        <taxon>Pasteurellaceae</taxon>
        <taxon>Gallibacterium</taxon>
    </lineage>
</organism>
<name>A0A930UTL3_9PAST</name>
<comment type="caution">
    <text evidence="2">The sequence shown here is derived from an EMBL/GenBank/DDBJ whole genome shotgun (WGS) entry which is preliminary data.</text>
</comment>
<reference evidence="2" key="1">
    <citation type="submission" date="2020-11" db="EMBL/GenBank/DDBJ databases">
        <title>Gallibacterium anatis 1637, full genome, WGS.</title>
        <authorList>
            <person name="Laishevtcev A.I."/>
            <person name="Yakimova E.A."/>
            <person name="Petkovich D."/>
            <person name="Stepanova T.V."/>
            <person name="Kalendr R.S."/>
            <person name="Rubalsky E.O."/>
            <person name="Zulkarneev E.R."/>
            <person name="Aleshkin A.V."/>
        </authorList>
    </citation>
    <scope>NUCLEOTIDE SEQUENCE</scope>
    <source>
        <strain evidence="2">1637</strain>
    </source>
</reference>
<dbReference type="AlphaFoldDB" id="A0A930UTL3"/>